<sequence length="244" mass="26661">MLFSVLALVVTVPAALSTPLSGRALPTPVSGATAREFLSELVVAVDSNTPAYSRDLFKTWDIITGTCDTREVVLMRDGTNVVTNSACSPTSGNWVSPYDGVPTTLASDLDIDHLVPLKEAWLSGARDWTPAQREAFANDLTRPQLVAVTDKYVDFMILILEIEFLILPQRSLNDSKGTFGTRVHVTRKSLLVASPSSPDVAKWLPPLSSYVCTYVRAWVTVKHFYNLTIDTAEQAALKTQLADC</sequence>
<dbReference type="STRING" id="231916.A0A409YKJ3"/>
<dbReference type="OrthoDB" id="3162605at2759"/>
<dbReference type="InParanoid" id="A0A409YKJ3"/>
<feature type="chain" id="PRO_5019287111" description="DUF1524 domain-containing protein" evidence="1">
    <location>
        <begin position="18"/>
        <end position="244"/>
    </location>
</feature>
<keyword evidence="1" id="KW-0732">Signal</keyword>
<evidence type="ECO:0000256" key="1">
    <source>
        <dbReference type="SAM" id="SignalP"/>
    </source>
</evidence>
<accession>A0A409YKJ3</accession>
<dbReference type="AlphaFoldDB" id="A0A409YKJ3"/>
<protein>
    <recommendedName>
        <fullName evidence="4">DUF1524 domain-containing protein</fullName>
    </recommendedName>
</protein>
<evidence type="ECO:0008006" key="4">
    <source>
        <dbReference type="Google" id="ProtNLM"/>
    </source>
</evidence>
<feature type="signal peptide" evidence="1">
    <location>
        <begin position="1"/>
        <end position="17"/>
    </location>
</feature>
<evidence type="ECO:0000313" key="2">
    <source>
        <dbReference type="EMBL" id="PPR03593.1"/>
    </source>
</evidence>
<reference evidence="2 3" key="1">
    <citation type="journal article" date="2018" name="Evol. Lett.">
        <title>Horizontal gene cluster transfer increased hallucinogenic mushroom diversity.</title>
        <authorList>
            <person name="Reynolds H.T."/>
            <person name="Vijayakumar V."/>
            <person name="Gluck-Thaler E."/>
            <person name="Korotkin H.B."/>
            <person name="Matheny P.B."/>
            <person name="Slot J.C."/>
        </authorList>
    </citation>
    <scope>NUCLEOTIDE SEQUENCE [LARGE SCALE GENOMIC DNA]</scope>
    <source>
        <strain evidence="2 3">SRW20</strain>
    </source>
</reference>
<comment type="caution">
    <text evidence="2">The sequence shown here is derived from an EMBL/GenBank/DDBJ whole genome shotgun (WGS) entry which is preliminary data.</text>
</comment>
<evidence type="ECO:0000313" key="3">
    <source>
        <dbReference type="Proteomes" id="UP000284706"/>
    </source>
</evidence>
<name>A0A409YKJ3_9AGAR</name>
<organism evidence="2 3">
    <name type="scientific">Gymnopilus dilepis</name>
    <dbReference type="NCBI Taxonomy" id="231916"/>
    <lineage>
        <taxon>Eukaryota</taxon>
        <taxon>Fungi</taxon>
        <taxon>Dikarya</taxon>
        <taxon>Basidiomycota</taxon>
        <taxon>Agaricomycotina</taxon>
        <taxon>Agaricomycetes</taxon>
        <taxon>Agaricomycetidae</taxon>
        <taxon>Agaricales</taxon>
        <taxon>Agaricineae</taxon>
        <taxon>Hymenogastraceae</taxon>
        <taxon>Gymnopilus</taxon>
    </lineage>
</organism>
<dbReference type="PANTHER" id="PTHR24094">
    <property type="entry name" value="SECRETED PROTEIN"/>
    <property type="match status" value="1"/>
</dbReference>
<dbReference type="PANTHER" id="PTHR24094:SF15">
    <property type="entry name" value="AMP-DEPENDENT SYNTHETASE_LIGASE DOMAIN-CONTAINING PROTEIN-RELATED"/>
    <property type="match status" value="1"/>
</dbReference>
<dbReference type="EMBL" id="NHYE01000718">
    <property type="protein sequence ID" value="PPR03593.1"/>
    <property type="molecule type" value="Genomic_DNA"/>
</dbReference>
<keyword evidence="3" id="KW-1185">Reference proteome</keyword>
<proteinExistence type="predicted"/>
<gene>
    <name evidence="2" type="ORF">CVT26_006134</name>
</gene>
<dbReference type="Proteomes" id="UP000284706">
    <property type="component" value="Unassembled WGS sequence"/>
</dbReference>